<comment type="catalytic activity">
    <reaction evidence="7">
        <text>L-threonyl-[protein] + ATP = O-phospho-L-threonyl-[protein] + ADP + H(+)</text>
        <dbReference type="Rhea" id="RHEA:46608"/>
        <dbReference type="Rhea" id="RHEA-COMP:11060"/>
        <dbReference type="Rhea" id="RHEA-COMP:11605"/>
        <dbReference type="ChEBI" id="CHEBI:15378"/>
        <dbReference type="ChEBI" id="CHEBI:30013"/>
        <dbReference type="ChEBI" id="CHEBI:30616"/>
        <dbReference type="ChEBI" id="CHEBI:61977"/>
        <dbReference type="ChEBI" id="CHEBI:456216"/>
        <dbReference type="EC" id="2.7.11.1"/>
    </reaction>
</comment>
<keyword evidence="14" id="KW-1185">Reference proteome</keyword>
<organism evidence="13 14">
    <name type="scientific">Tenggerimyces flavus</name>
    <dbReference type="NCBI Taxonomy" id="1708749"/>
    <lineage>
        <taxon>Bacteria</taxon>
        <taxon>Bacillati</taxon>
        <taxon>Actinomycetota</taxon>
        <taxon>Actinomycetes</taxon>
        <taxon>Propionibacteriales</taxon>
        <taxon>Nocardioidaceae</taxon>
        <taxon>Tenggerimyces</taxon>
    </lineage>
</organism>
<evidence type="ECO:0000256" key="1">
    <source>
        <dbReference type="ARBA" id="ARBA00012513"/>
    </source>
</evidence>
<feature type="domain" description="PASTA" evidence="12">
    <location>
        <begin position="583"/>
        <end position="647"/>
    </location>
</feature>
<evidence type="ECO:0000256" key="7">
    <source>
        <dbReference type="ARBA" id="ARBA00047899"/>
    </source>
</evidence>
<dbReference type="CDD" id="cd14014">
    <property type="entry name" value="STKc_PknB_like"/>
    <property type="match status" value="1"/>
</dbReference>
<dbReference type="InterPro" id="IPR008271">
    <property type="entry name" value="Ser/Thr_kinase_AS"/>
</dbReference>
<feature type="region of interest" description="Disordered" evidence="9">
    <location>
        <begin position="305"/>
        <end position="356"/>
    </location>
</feature>
<dbReference type="PROSITE" id="PS51178">
    <property type="entry name" value="PASTA"/>
    <property type="match status" value="3"/>
</dbReference>
<evidence type="ECO:0000256" key="6">
    <source>
        <dbReference type="ARBA" id="ARBA00022840"/>
    </source>
</evidence>
<dbReference type="Pfam" id="PF03793">
    <property type="entry name" value="PASTA"/>
    <property type="match status" value="4"/>
</dbReference>
<evidence type="ECO:0000256" key="8">
    <source>
        <dbReference type="ARBA" id="ARBA00048679"/>
    </source>
</evidence>
<evidence type="ECO:0000256" key="2">
    <source>
        <dbReference type="ARBA" id="ARBA00022527"/>
    </source>
</evidence>
<dbReference type="SMART" id="SM00740">
    <property type="entry name" value="PASTA"/>
    <property type="match status" value="4"/>
</dbReference>
<dbReference type="InterPro" id="IPR011009">
    <property type="entry name" value="Kinase-like_dom_sf"/>
</dbReference>
<keyword evidence="5 13" id="KW-0418">Kinase</keyword>
<dbReference type="PROSITE" id="PS00108">
    <property type="entry name" value="PROTEIN_KINASE_ST"/>
    <property type="match status" value="1"/>
</dbReference>
<reference evidence="14" key="1">
    <citation type="journal article" date="2019" name="Int. J. Syst. Evol. Microbiol.">
        <title>The Global Catalogue of Microorganisms (GCM) 10K type strain sequencing project: providing services to taxonomists for standard genome sequencing and annotation.</title>
        <authorList>
            <consortium name="The Broad Institute Genomics Platform"/>
            <consortium name="The Broad Institute Genome Sequencing Center for Infectious Disease"/>
            <person name="Wu L."/>
            <person name="Ma J."/>
        </authorList>
    </citation>
    <scope>NUCLEOTIDE SEQUENCE [LARGE SCALE GENOMIC DNA]</scope>
    <source>
        <strain evidence="14">CGMCC 4.7241</strain>
    </source>
</reference>
<dbReference type="EC" id="2.7.11.1" evidence="1"/>
<sequence>MDVTVTDPLVGRLLEGRYRVGKRVARGGMATVYEALDTRLDRVVAIKIMHSGLGDDAEFAHRFVREARSAARLSHPNVVAVFDQGEDNGTLFLAMEYVPGRTLRQLMRERGPLPPATALELMEKVLQALAAAHDAGIIHRDVKPENVLLGNDGSVKVADFGLARAISAATSGTATQGLLIGTVSYLAPEQVVHGTADTRTDVYAAGIMLSELLTGAKPHEGDSPIQVAYKHVHEDVPAPSGRVPGLPPYVDGLVLRSTARDHDVRPADARVFLQHVRRARSALVQGVDDPELTEDLTLFRRQIVDDPPGTEHTRAIPIGAPMQVDEYTPTSPPFPPGPPPGPRQDSRRQPQPPKRGKGPLALLIVLILTVAVGVGAWYVGIARFTRVPPVTNATQQQFAQLEQGSEVDLKTVGTAFSEVIPKGRAVRSEPAAGSRVRKGSVVQVWVSSGPERYPVPNLSGKTEVQAKQLLDQAHLAVGRIGREYSDKVDTGLIIRFSPKPGTQLRPNAAVAYVVSRGRKPVQIPSVVGDRSTAAEKTLKKAGFQVVASEEFSDTVERGRVISQDPPNGNGYKGDKIRLVVSKGPALVKVPNVRGMGEEAAKQRLQRDGFKTDVRESPLYVGVHYVVEQSPNGGQLAPAGSTIVITIV</sequence>
<dbReference type="CDD" id="cd06577">
    <property type="entry name" value="PASTA_pknB"/>
    <property type="match status" value="4"/>
</dbReference>
<dbReference type="EMBL" id="JBHRZH010000004">
    <property type="protein sequence ID" value="MFC3759816.1"/>
    <property type="molecule type" value="Genomic_DNA"/>
</dbReference>
<feature type="domain" description="PASTA" evidence="12">
    <location>
        <begin position="449"/>
        <end position="516"/>
    </location>
</feature>
<dbReference type="InterPro" id="IPR005543">
    <property type="entry name" value="PASTA_dom"/>
</dbReference>
<evidence type="ECO:0000313" key="14">
    <source>
        <dbReference type="Proteomes" id="UP001595699"/>
    </source>
</evidence>
<keyword evidence="4" id="KW-0547">Nucleotide-binding</keyword>
<evidence type="ECO:0000259" key="11">
    <source>
        <dbReference type="PROSITE" id="PS50011"/>
    </source>
</evidence>
<dbReference type="Gene3D" id="3.30.10.20">
    <property type="match status" value="4"/>
</dbReference>
<feature type="domain" description="Protein kinase" evidence="11">
    <location>
        <begin position="18"/>
        <end position="278"/>
    </location>
</feature>
<keyword evidence="10" id="KW-0812">Transmembrane</keyword>
<comment type="catalytic activity">
    <reaction evidence="8">
        <text>L-seryl-[protein] + ATP = O-phospho-L-seryl-[protein] + ADP + H(+)</text>
        <dbReference type="Rhea" id="RHEA:17989"/>
        <dbReference type="Rhea" id="RHEA-COMP:9863"/>
        <dbReference type="Rhea" id="RHEA-COMP:11604"/>
        <dbReference type="ChEBI" id="CHEBI:15378"/>
        <dbReference type="ChEBI" id="CHEBI:29999"/>
        <dbReference type="ChEBI" id="CHEBI:30616"/>
        <dbReference type="ChEBI" id="CHEBI:83421"/>
        <dbReference type="ChEBI" id="CHEBI:456216"/>
        <dbReference type="EC" id="2.7.11.1"/>
    </reaction>
</comment>
<evidence type="ECO:0000313" key="13">
    <source>
        <dbReference type="EMBL" id="MFC3759816.1"/>
    </source>
</evidence>
<evidence type="ECO:0000256" key="4">
    <source>
        <dbReference type="ARBA" id="ARBA00022741"/>
    </source>
</evidence>
<keyword evidence="10" id="KW-1133">Transmembrane helix</keyword>
<comment type="caution">
    <text evidence="13">The sequence shown here is derived from an EMBL/GenBank/DDBJ whole genome shotgun (WGS) entry which is preliminary data.</text>
</comment>
<dbReference type="Pfam" id="PF00069">
    <property type="entry name" value="Pkinase"/>
    <property type="match status" value="1"/>
</dbReference>
<dbReference type="NCBIfam" id="NF033483">
    <property type="entry name" value="PknB_PASTA_kin"/>
    <property type="match status" value="1"/>
</dbReference>
<dbReference type="PROSITE" id="PS50011">
    <property type="entry name" value="PROTEIN_KINASE_DOM"/>
    <property type="match status" value="1"/>
</dbReference>
<keyword evidence="2" id="KW-0723">Serine/threonine-protein kinase</keyword>
<feature type="domain" description="PASTA" evidence="12">
    <location>
        <begin position="517"/>
        <end position="582"/>
    </location>
</feature>
<gene>
    <name evidence="13" type="primary">pknB</name>
    <name evidence="13" type="ORF">ACFOUW_03135</name>
</gene>
<dbReference type="Gene3D" id="3.30.200.20">
    <property type="entry name" value="Phosphorylase Kinase, domain 1"/>
    <property type="match status" value="1"/>
</dbReference>
<feature type="transmembrane region" description="Helical" evidence="10">
    <location>
        <begin position="360"/>
        <end position="379"/>
    </location>
</feature>
<dbReference type="SMART" id="SM00220">
    <property type="entry name" value="S_TKc"/>
    <property type="match status" value="1"/>
</dbReference>
<dbReference type="Proteomes" id="UP001595699">
    <property type="component" value="Unassembled WGS sequence"/>
</dbReference>
<feature type="compositionally biased region" description="Pro residues" evidence="9">
    <location>
        <begin position="330"/>
        <end position="342"/>
    </location>
</feature>
<dbReference type="PANTHER" id="PTHR43289:SF34">
    <property type="entry name" value="SERINE_THREONINE-PROTEIN KINASE YBDM-RELATED"/>
    <property type="match status" value="1"/>
</dbReference>
<dbReference type="RefSeq" id="WP_205123185.1">
    <property type="nucleotide sequence ID" value="NZ_JBHRZH010000004.1"/>
</dbReference>
<evidence type="ECO:0000256" key="5">
    <source>
        <dbReference type="ARBA" id="ARBA00022777"/>
    </source>
</evidence>
<evidence type="ECO:0000259" key="12">
    <source>
        <dbReference type="PROSITE" id="PS51178"/>
    </source>
</evidence>
<evidence type="ECO:0000256" key="3">
    <source>
        <dbReference type="ARBA" id="ARBA00022679"/>
    </source>
</evidence>
<protein>
    <recommendedName>
        <fullName evidence="1">non-specific serine/threonine protein kinase</fullName>
        <ecNumber evidence="1">2.7.11.1</ecNumber>
    </recommendedName>
</protein>
<accession>A0ABV7Y5D4</accession>
<name>A0ABV7Y5D4_9ACTN</name>
<keyword evidence="3" id="KW-0808">Transferase</keyword>
<evidence type="ECO:0000256" key="9">
    <source>
        <dbReference type="SAM" id="MobiDB-lite"/>
    </source>
</evidence>
<keyword evidence="6" id="KW-0067">ATP-binding</keyword>
<keyword evidence="10" id="KW-0472">Membrane</keyword>
<dbReference type="Gene3D" id="1.10.510.10">
    <property type="entry name" value="Transferase(Phosphotransferase) domain 1"/>
    <property type="match status" value="1"/>
</dbReference>
<evidence type="ECO:0000256" key="10">
    <source>
        <dbReference type="SAM" id="Phobius"/>
    </source>
</evidence>
<dbReference type="InterPro" id="IPR000719">
    <property type="entry name" value="Prot_kinase_dom"/>
</dbReference>
<dbReference type="SUPFAM" id="SSF56112">
    <property type="entry name" value="Protein kinase-like (PK-like)"/>
    <property type="match status" value="1"/>
</dbReference>
<dbReference type="PANTHER" id="PTHR43289">
    <property type="entry name" value="MITOGEN-ACTIVATED PROTEIN KINASE KINASE KINASE 20-RELATED"/>
    <property type="match status" value="1"/>
</dbReference>
<dbReference type="GO" id="GO:0016301">
    <property type="term" value="F:kinase activity"/>
    <property type="evidence" value="ECO:0007669"/>
    <property type="project" value="UniProtKB-KW"/>
</dbReference>
<proteinExistence type="predicted"/>